<feature type="domain" description="DUF7726" evidence="1">
    <location>
        <begin position="24"/>
        <end position="95"/>
    </location>
</feature>
<dbReference type="Pfam" id="PF24852">
    <property type="entry name" value="DUF7726"/>
    <property type="match status" value="2"/>
</dbReference>
<organism evidence="2 3">
    <name type="scientific">Massariosphaeria phaeospora</name>
    <dbReference type="NCBI Taxonomy" id="100035"/>
    <lineage>
        <taxon>Eukaryota</taxon>
        <taxon>Fungi</taxon>
        <taxon>Dikarya</taxon>
        <taxon>Ascomycota</taxon>
        <taxon>Pezizomycotina</taxon>
        <taxon>Dothideomycetes</taxon>
        <taxon>Pleosporomycetidae</taxon>
        <taxon>Pleosporales</taxon>
        <taxon>Pleosporales incertae sedis</taxon>
        <taxon>Massariosphaeria</taxon>
    </lineage>
</organism>
<dbReference type="InterPro" id="IPR056143">
    <property type="entry name" value="DUF7726"/>
</dbReference>
<reference evidence="2 3" key="1">
    <citation type="submission" date="2020-01" db="EMBL/GenBank/DDBJ databases">
        <authorList>
            <consortium name="DOE Joint Genome Institute"/>
            <person name="Haridas S."/>
            <person name="Albert R."/>
            <person name="Binder M."/>
            <person name="Bloem J."/>
            <person name="Labutti K."/>
            <person name="Salamov A."/>
            <person name="Andreopoulos B."/>
            <person name="Baker S.E."/>
            <person name="Barry K."/>
            <person name="Bills G."/>
            <person name="Bluhm B.H."/>
            <person name="Cannon C."/>
            <person name="Castanera R."/>
            <person name="Culley D.E."/>
            <person name="Daum C."/>
            <person name="Ezra D."/>
            <person name="Gonzalez J.B."/>
            <person name="Henrissat B."/>
            <person name="Kuo A."/>
            <person name="Liang C."/>
            <person name="Lipzen A."/>
            <person name="Lutzoni F."/>
            <person name="Magnuson J."/>
            <person name="Mondo S."/>
            <person name="Nolan M."/>
            <person name="Ohm R."/>
            <person name="Pangilinan J."/>
            <person name="Park H.-J.H."/>
            <person name="Ramirez L."/>
            <person name="Alfaro M."/>
            <person name="Sun H."/>
            <person name="Tritt A."/>
            <person name="Yoshinaga Y."/>
            <person name="Zwiers L.-H.L."/>
            <person name="Turgeon B.G."/>
            <person name="Goodwin S.B."/>
            <person name="Spatafora J.W."/>
            <person name="Crous P.W."/>
            <person name="Grigoriev I.V."/>
        </authorList>
    </citation>
    <scope>NUCLEOTIDE SEQUENCE [LARGE SCALE GENOMIC DNA]</scope>
    <source>
        <strain evidence="2 3">CBS 611.86</strain>
    </source>
</reference>
<dbReference type="AlphaFoldDB" id="A0A7C8IBH2"/>
<proteinExistence type="predicted"/>
<dbReference type="PANTHER" id="PTHR42339">
    <property type="entry name" value="HISTONE H1"/>
    <property type="match status" value="1"/>
</dbReference>
<sequence>MSKRKSDQYLEMSEPDLDYVIEDMSVTDSCDVVRRKVRALIDSGEMKVKEFKDAIGASSVTCSSFMGQNGPFKGAGSSVYQNAWAFFKKRELQGVRALRRHGLMTESVEVYDTCDEIRRKINAHLRKPEITQAAFLREIAAQFHTANKKIQSKQLNDFRSKKGAYTGNTSVVFYGAYVYFEKLRLGEGKPKSKAREEMERIYRAEGGIEVPRRRVHVKAPNSVSVSQD</sequence>
<name>A0A7C8IBH2_9PLEO</name>
<dbReference type="OrthoDB" id="2592504at2759"/>
<keyword evidence="3" id="KW-1185">Reference proteome</keyword>
<evidence type="ECO:0000313" key="2">
    <source>
        <dbReference type="EMBL" id="KAF2875409.1"/>
    </source>
</evidence>
<dbReference type="EMBL" id="JAADJZ010000004">
    <property type="protein sequence ID" value="KAF2875409.1"/>
    <property type="molecule type" value="Genomic_DNA"/>
</dbReference>
<evidence type="ECO:0000259" key="1">
    <source>
        <dbReference type="Pfam" id="PF24852"/>
    </source>
</evidence>
<dbReference type="PANTHER" id="PTHR42339:SF1">
    <property type="entry name" value="HISTONE H1"/>
    <property type="match status" value="1"/>
</dbReference>
<feature type="domain" description="DUF7726" evidence="1">
    <location>
        <begin position="109"/>
        <end position="187"/>
    </location>
</feature>
<protein>
    <recommendedName>
        <fullName evidence="1">DUF7726 domain-containing protein</fullName>
    </recommendedName>
</protein>
<dbReference type="Proteomes" id="UP000481861">
    <property type="component" value="Unassembled WGS sequence"/>
</dbReference>
<gene>
    <name evidence="2" type="ORF">BDV95DRAFT_590911</name>
</gene>
<comment type="caution">
    <text evidence="2">The sequence shown here is derived from an EMBL/GenBank/DDBJ whole genome shotgun (WGS) entry which is preliminary data.</text>
</comment>
<accession>A0A7C8IBH2</accession>
<evidence type="ECO:0000313" key="3">
    <source>
        <dbReference type="Proteomes" id="UP000481861"/>
    </source>
</evidence>